<dbReference type="PANTHER" id="PTHR42928:SF5">
    <property type="entry name" value="BLR1237 PROTEIN"/>
    <property type="match status" value="1"/>
</dbReference>
<dbReference type="EMBL" id="SGXC01000001">
    <property type="protein sequence ID" value="RZS84201.1"/>
    <property type="molecule type" value="Genomic_DNA"/>
</dbReference>
<sequence length="334" mass="34778">MSHTSTSRRRMLGLLGATAASGALPGIPALASETGAQDFPTRALRLVVPFTPGGGTDVVGRSLAAAMSEALGQSIVVDNRPGGGTVIGSNIVAKAKPDGYTLLLTTTALAINDTLVKDLPYDTDRDFSDIGLICVGPNVLVTHPKSRFKTLDAVIRYAKANPGKLTYGSSGNGSAVHLAAELFKMKAGVDLTHIPYKGAAQAYTDLVGGRLDFVFATAGGVAKYVEEGTLQAVALTSRERTPAYPGIPTIAELVPGYSAEVWYAILAPAGTPPDIVAALNGALNKAANDPGYKSRVSADGMKVAAGTPQEMRAFRQSEQARWRQVIHDGKITTT</sequence>
<dbReference type="Gene3D" id="3.40.190.10">
    <property type="entry name" value="Periplasmic binding protein-like II"/>
    <property type="match status" value="1"/>
</dbReference>
<dbReference type="PANTHER" id="PTHR42928">
    <property type="entry name" value="TRICARBOXYLATE-BINDING PROTEIN"/>
    <property type="match status" value="1"/>
</dbReference>
<evidence type="ECO:0000313" key="4">
    <source>
        <dbReference type="Proteomes" id="UP000292445"/>
    </source>
</evidence>
<feature type="signal peptide" evidence="2">
    <location>
        <begin position="1"/>
        <end position="31"/>
    </location>
</feature>
<dbReference type="InterPro" id="IPR006311">
    <property type="entry name" value="TAT_signal"/>
</dbReference>
<dbReference type="PROSITE" id="PS51318">
    <property type="entry name" value="TAT"/>
    <property type="match status" value="1"/>
</dbReference>
<dbReference type="InterPro" id="IPR005064">
    <property type="entry name" value="BUG"/>
</dbReference>
<proteinExistence type="inferred from homology"/>
<dbReference type="SUPFAM" id="SSF53850">
    <property type="entry name" value="Periplasmic binding protein-like II"/>
    <property type="match status" value="1"/>
</dbReference>
<keyword evidence="2" id="KW-0732">Signal</keyword>
<evidence type="ECO:0000313" key="3">
    <source>
        <dbReference type="EMBL" id="RZS84201.1"/>
    </source>
</evidence>
<dbReference type="AlphaFoldDB" id="A0A4Q7NGV5"/>
<dbReference type="CDD" id="cd13578">
    <property type="entry name" value="PBP2_Bug27"/>
    <property type="match status" value="1"/>
</dbReference>
<dbReference type="PIRSF" id="PIRSF017082">
    <property type="entry name" value="YflP"/>
    <property type="match status" value="1"/>
</dbReference>
<organism evidence="3 4">
    <name type="scientific">Pigmentiphaga kullae</name>
    <dbReference type="NCBI Taxonomy" id="151784"/>
    <lineage>
        <taxon>Bacteria</taxon>
        <taxon>Pseudomonadati</taxon>
        <taxon>Pseudomonadota</taxon>
        <taxon>Betaproteobacteria</taxon>
        <taxon>Burkholderiales</taxon>
        <taxon>Alcaligenaceae</taxon>
        <taxon>Pigmentiphaga</taxon>
    </lineage>
</organism>
<feature type="chain" id="PRO_5020285408" evidence="2">
    <location>
        <begin position="32"/>
        <end position="334"/>
    </location>
</feature>
<protein>
    <submittedName>
        <fullName evidence="3">Tripartite-type tricarboxylate transporter receptor subunit TctC</fullName>
    </submittedName>
</protein>
<dbReference type="InterPro" id="IPR042100">
    <property type="entry name" value="Bug_dom1"/>
</dbReference>
<comment type="similarity">
    <text evidence="1">Belongs to the UPF0065 (bug) family.</text>
</comment>
<reference evidence="3 4" key="1">
    <citation type="submission" date="2019-02" db="EMBL/GenBank/DDBJ databases">
        <title>Genomic Encyclopedia of Type Strains, Phase IV (KMG-IV): sequencing the most valuable type-strain genomes for metagenomic binning, comparative biology and taxonomic classification.</title>
        <authorList>
            <person name="Goeker M."/>
        </authorList>
    </citation>
    <scope>NUCLEOTIDE SEQUENCE [LARGE SCALE GENOMIC DNA]</scope>
    <source>
        <strain evidence="3 4">K24</strain>
    </source>
</reference>
<evidence type="ECO:0000256" key="1">
    <source>
        <dbReference type="ARBA" id="ARBA00006987"/>
    </source>
</evidence>
<keyword evidence="3" id="KW-0675">Receptor</keyword>
<dbReference type="Proteomes" id="UP000292445">
    <property type="component" value="Unassembled WGS sequence"/>
</dbReference>
<gene>
    <name evidence="3" type="ORF">EV675_0205</name>
</gene>
<keyword evidence="4" id="KW-1185">Reference proteome</keyword>
<dbReference type="RefSeq" id="WP_130355588.1">
    <property type="nucleotide sequence ID" value="NZ_SGXC01000001.1"/>
</dbReference>
<dbReference type="Pfam" id="PF03401">
    <property type="entry name" value="TctC"/>
    <property type="match status" value="1"/>
</dbReference>
<name>A0A4Q7NGV5_9BURK</name>
<dbReference type="OrthoDB" id="8678477at2"/>
<evidence type="ECO:0000256" key="2">
    <source>
        <dbReference type="SAM" id="SignalP"/>
    </source>
</evidence>
<dbReference type="Gene3D" id="3.40.190.150">
    <property type="entry name" value="Bordetella uptake gene, domain 1"/>
    <property type="match status" value="1"/>
</dbReference>
<comment type="caution">
    <text evidence="3">The sequence shown here is derived from an EMBL/GenBank/DDBJ whole genome shotgun (WGS) entry which is preliminary data.</text>
</comment>
<accession>A0A4Q7NGV5</accession>